<comment type="pathway">
    <text evidence="1 10">Sulfur metabolism; glutathione biosynthesis; glutathione from L-cysteine and L-glutamate: step 1/2.</text>
</comment>
<dbReference type="AlphaFoldDB" id="A0A8J5QEX3"/>
<evidence type="ECO:0000313" key="12">
    <source>
        <dbReference type="Proteomes" id="UP000694255"/>
    </source>
</evidence>
<comment type="caution">
    <text evidence="11">The sequence shown here is derived from an EMBL/GenBank/DDBJ whole genome shotgun (WGS) entry which is preliminary data.</text>
</comment>
<keyword evidence="4 10" id="KW-0436">Ligase</keyword>
<dbReference type="GO" id="GO:0006750">
    <property type="term" value="P:glutathione biosynthetic process"/>
    <property type="evidence" value="ECO:0007669"/>
    <property type="project" value="UniProtKB-UniRule"/>
</dbReference>
<comment type="similarity">
    <text evidence="2 10">Belongs to the glutamate--cysteine ligase type 3 family.</text>
</comment>
<dbReference type="GeneID" id="73472839"/>
<dbReference type="Proteomes" id="UP000694255">
    <property type="component" value="Unassembled WGS sequence"/>
</dbReference>
<evidence type="ECO:0000256" key="9">
    <source>
        <dbReference type="ARBA" id="ARBA00032122"/>
    </source>
</evidence>
<dbReference type="GO" id="GO:0005524">
    <property type="term" value="F:ATP binding"/>
    <property type="evidence" value="ECO:0007669"/>
    <property type="project" value="UniProtKB-UniRule"/>
</dbReference>
<evidence type="ECO:0000256" key="10">
    <source>
        <dbReference type="RuleBase" id="RU367135"/>
    </source>
</evidence>
<keyword evidence="7 10" id="KW-0067">ATP-binding</keyword>
<proteinExistence type="inferred from homology"/>
<accession>A0A8J5QEX3</accession>
<keyword evidence="5 10" id="KW-0317">Glutathione biosynthesis</keyword>
<keyword evidence="12" id="KW-1185">Reference proteome</keyword>
<evidence type="ECO:0000256" key="4">
    <source>
        <dbReference type="ARBA" id="ARBA00022598"/>
    </source>
</evidence>
<dbReference type="FunFam" id="3.30.590.50:FF:000002">
    <property type="entry name" value="Glutamate--cysteine ligase catalytic subunit"/>
    <property type="match status" value="1"/>
</dbReference>
<evidence type="ECO:0000256" key="5">
    <source>
        <dbReference type="ARBA" id="ARBA00022684"/>
    </source>
</evidence>
<dbReference type="OrthoDB" id="7939818at2759"/>
<evidence type="ECO:0000256" key="2">
    <source>
        <dbReference type="ARBA" id="ARBA00008100"/>
    </source>
</evidence>
<name>A0A8J5QEX3_9ASCO</name>
<evidence type="ECO:0000313" key="11">
    <source>
        <dbReference type="EMBL" id="KAG7660450.1"/>
    </source>
</evidence>
<dbReference type="Pfam" id="PF03074">
    <property type="entry name" value="GCS"/>
    <property type="match status" value="1"/>
</dbReference>
<reference evidence="11 12" key="1">
    <citation type="journal article" date="2021" name="DNA Res.">
        <title>Genome analysis of Candida subhashii reveals its hybrid nature and dual mitochondrial genome conformations.</title>
        <authorList>
            <person name="Mixao V."/>
            <person name="Hegedusova E."/>
            <person name="Saus E."/>
            <person name="Pryszcz L.P."/>
            <person name="Cillingova A."/>
            <person name="Nosek J."/>
            <person name="Gabaldon T."/>
        </authorList>
    </citation>
    <scope>NUCLEOTIDE SEQUENCE [LARGE SCALE GENOMIC DNA]</scope>
    <source>
        <strain evidence="11 12">CBS 10753</strain>
    </source>
</reference>
<sequence length="760" mass="87858">MGLLSLGTPLDWHQSKQYNDHVRYNGITQLINIFKQHSNTRTNDKFLWGDEVEYMMVDIDRANKTARLSIDKDYILDDLNDMNKSLYKALQNNVSFHPEYGRFMLEATPAKPYDGDELSDYVYVETNMKFRRQISEAELPENVKPLTITSYPLMGIGNFTSPIAKPIGPASQSLFLPDEIINRHARFPTLTANIRKRRGHKVAINLPMYPDKYTKLLDDTIPLHRDLFKSDKEPRLGASKPGHVYMDSMGFGMGASCLQITMQTKDINEARYLYDTLVSISPIMLSLSAAAPIFKGFLVNQDVRWNVVSGAVDDRTFIERDVVPYLGYSITGGLDVDSDIQKINNFTYKQTNEFGEYINLFTKSGKSIQKMAKSRYDSVANYLSDSNYSTNYYNPKYNDLGSPMNKPVYDRLMSHPLFDHEMARHFAYLFIRDPLVIFNERIDQNNELENDHFENIQSTNWQTLRFKPPALYDESEVDINKTPGWRVEFRPMEIQITDFENAAYSIFLALLSKAIIKFTPNFYIPLSKVDENMLSAHKVDSVLNDKFWFKSFENWNLDHHEFMGYDFSWFERYCCDGNDGLADGQVYLNGYNSNGSSISMMMPNGNSKRRKSSNGSSISIDEEQQLPLDYKQYSIDEIINGTSKFPGLIRLVIKVLAEDFLPQYHCDSPELHKNLIRIKHYLLLISGRAKGTIPTTAHWIRHKVLQHREYKQDSKINQEINFDILNDVFKINEMNDRKLNEQLLGEVITDYLFGESQLDG</sequence>
<evidence type="ECO:0000256" key="1">
    <source>
        <dbReference type="ARBA" id="ARBA00005006"/>
    </source>
</evidence>
<dbReference type="UniPathway" id="UPA00142">
    <property type="reaction ID" value="UER00209"/>
</dbReference>
<keyword evidence="6 10" id="KW-0547">Nucleotide-binding</keyword>
<dbReference type="RefSeq" id="XP_049260684.1">
    <property type="nucleotide sequence ID" value="XM_049410172.1"/>
</dbReference>
<evidence type="ECO:0000256" key="6">
    <source>
        <dbReference type="ARBA" id="ARBA00022741"/>
    </source>
</evidence>
<evidence type="ECO:0000256" key="8">
    <source>
        <dbReference type="ARBA" id="ARBA00030585"/>
    </source>
</evidence>
<dbReference type="InterPro" id="IPR004308">
    <property type="entry name" value="GCS"/>
</dbReference>
<evidence type="ECO:0000256" key="7">
    <source>
        <dbReference type="ARBA" id="ARBA00022840"/>
    </source>
</evidence>
<gene>
    <name evidence="11" type="ORF">J8A68_006040</name>
</gene>
<evidence type="ECO:0000256" key="3">
    <source>
        <dbReference type="ARBA" id="ARBA00012220"/>
    </source>
</evidence>
<dbReference type="GO" id="GO:0004357">
    <property type="term" value="F:glutamate-cysteine ligase activity"/>
    <property type="evidence" value="ECO:0007669"/>
    <property type="project" value="UniProtKB-UniRule"/>
</dbReference>
<organism evidence="11 12">
    <name type="scientific">[Candida] subhashii</name>
    <dbReference type="NCBI Taxonomy" id="561895"/>
    <lineage>
        <taxon>Eukaryota</taxon>
        <taxon>Fungi</taxon>
        <taxon>Dikarya</taxon>
        <taxon>Ascomycota</taxon>
        <taxon>Saccharomycotina</taxon>
        <taxon>Pichiomycetes</taxon>
        <taxon>Debaryomycetaceae</taxon>
        <taxon>Spathaspora</taxon>
    </lineage>
</organism>
<dbReference type="PANTHER" id="PTHR11164">
    <property type="entry name" value="GLUTAMATE CYSTEINE LIGASE"/>
    <property type="match status" value="1"/>
</dbReference>
<dbReference type="EMBL" id="JAGSYN010000302">
    <property type="protein sequence ID" value="KAG7660450.1"/>
    <property type="molecule type" value="Genomic_DNA"/>
</dbReference>
<protein>
    <recommendedName>
        <fullName evidence="3 10">Glutamate--cysteine ligase</fullName>
        <ecNumber evidence="3 10">6.3.2.2</ecNumber>
    </recommendedName>
    <alternativeName>
        <fullName evidence="9 10">Gamma-ECS</fullName>
    </alternativeName>
    <alternativeName>
        <fullName evidence="8 10">Gamma-glutamylcysteine synthetase</fullName>
    </alternativeName>
</protein>
<dbReference type="PANTHER" id="PTHR11164:SF0">
    <property type="entry name" value="GLUTAMATE--CYSTEINE LIGASE CATALYTIC SUBUNIT"/>
    <property type="match status" value="1"/>
</dbReference>
<dbReference type="EC" id="6.3.2.2" evidence="3 10"/>
<comment type="catalytic activity">
    <reaction evidence="10">
        <text>L-cysteine + L-glutamate + ATP = gamma-L-glutamyl-L-cysteine + ADP + phosphate + H(+)</text>
        <dbReference type="Rhea" id="RHEA:13285"/>
        <dbReference type="ChEBI" id="CHEBI:15378"/>
        <dbReference type="ChEBI" id="CHEBI:29985"/>
        <dbReference type="ChEBI" id="CHEBI:30616"/>
        <dbReference type="ChEBI" id="CHEBI:35235"/>
        <dbReference type="ChEBI" id="CHEBI:43474"/>
        <dbReference type="ChEBI" id="CHEBI:58173"/>
        <dbReference type="ChEBI" id="CHEBI:456216"/>
        <dbReference type="EC" id="6.3.2.2"/>
    </reaction>
</comment>